<proteinExistence type="predicted"/>
<dbReference type="PANTHER" id="PTHR43167">
    <property type="entry name" value="PUTATIVE (AFU_ORTHOLOGUE AFUA_6G01830)-RELATED"/>
    <property type="match status" value="1"/>
</dbReference>
<dbReference type="InterPro" id="IPR029063">
    <property type="entry name" value="SAM-dependent_MTases_sf"/>
</dbReference>
<keyword evidence="1" id="KW-0812">Transmembrane</keyword>
<protein>
    <recommendedName>
        <fullName evidence="4">Class I SAM-dependent methyltransferase</fullName>
    </recommendedName>
</protein>
<organism evidence="2 3">
    <name type="scientific">Nocardioides conyzicola</name>
    <dbReference type="NCBI Taxonomy" id="1651781"/>
    <lineage>
        <taxon>Bacteria</taxon>
        <taxon>Bacillati</taxon>
        <taxon>Actinomycetota</taxon>
        <taxon>Actinomycetes</taxon>
        <taxon>Propionibacteriales</taxon>
        <taxon>Nocardioidaceae</taxon>
        <taxon>Nocardioides</taxon>
    </lineage>
</organism>
<comment type="caution">
    <text evidence="2">The sequence shown here is derived from an EMBL/GenBank/DDBJ whole genome shotgun (WGS) entry which is preliminary data.</text>
</comment>
<keyword evidence="3" id="KW-1185">Reference proteome</keyword>
<dbReference type="Pfam" id="PF13578">
    <property type="entry name" value="Methyltransf_24"/>
    <property type="match status" value="1"/>
</dbReference>
<sequence length="308" mass="33396">MRWLALGAGTCWLALVVVVALVSDLGTASAVLFAALGLMTIAGLVFVVSIPPRITSAAGRVIKAIPPPPPADAKVAATLDEQVLAQVASAVARAVDQDLKRTFRQTEALQNLYAIIDFEHALPASRGWPASPDLLLLLVDLVDRHRPQLVVECGSGLSTLCLALAMRRYGIDGKVIALEHLEQYAAQTRELLERHGVADLAEVRTAPIETVEVGDGSAVWYARAAWEDLTAVDLLFVDGPPSSLSPQSRYPSLPLFSERLAPGAHVVLDDFQRAEERDVVKRWRSEYGDRLTLERVPLEKGAALLTFR</sequence>
<keyword evidence="1" id="KW-1133">Transmembrane helix</keyword>
<dbReference type="PANTHER" id="PTHR43167:SF1">
    <property type="entry name" value="PUTATIVE (AFU_ORTHOLOGUE AFUA_6G01830)-RELATED"/>
    <property type="match status" value="1"/>
</dbReference>
<feature type="transmembrane region" description="Helical" evidence="1">
    <location>
        <begin position="30"/>
        <end position="50"/>
    </location>
</feature>
<evidence type="ECO:0000256" key="1">
    <source>
        <dbReference type="SAM" id="Phobius"/>
    </source>
</evidence>
<evidence type="ECO:0008006" key="4">
    <source>
        <dbReference type="Google" id="ProtNLM"/>
    </source>
</evidence>
<dbReference type="SUPFAM" id="SSF53335">
    <property type="entry name" value="S-adenosyl-L-methionine-dependent methyltransferases"/>
    <property type="match status" value="1"/>
</dbReference>
<dbReference type="Gene3D" id="3.40.50.150">
    <property type="entry name" value="Vaccinia Virus protein VP39"/>
    <property type="match status" value="1"/>
</dbReference>
<evidence type="ECO:0000313" key="2">
    <source>
        <dbReference type="EMBL" id="GAA4690557.1"/>
    </source>
</evidence>
<keyword evidence="1" id="KW-0472">Membrane</keyword>
<gene>
    <name evidence="2" type="ORF">GCM10023349_01300</name>
</gene>
<evidence type="ECO:0000313" key="3">
    <source>
        <dbReference type="Proteomes" id="UP001499974"/>
    </source>
</evidence>
<dbReference type="Proteomes" id="UP001499974">
    <property type="component" value="Unassembled WGS sequence"/>
</dbReference>
<reference evidence="3" key="1">
    <citation type="journal article" date="2019" name="Int. J. Syst. Evol. Microbiol.">
        <title>The Global Catalogue of Microorganisms (GCM) 10K type strain sequencing project: providing services to taxonomists for standard genome sequencing and annotation.</title>
        <authorList>
            <consortium name="The Broad Institute Genomics Platform"/>
            <consortium name="The Broad Institute Genome Sequencing Center for Infectious Disease"/>
            <person name="Wu L."/>
            <person name="Ma J."/>
        </authorList>
    </citation>
    <scope>NUCLEOTIDE SEQUENCE [LARGE SCALE GENOMIC DNA]</scope>
    <source>
        <strain evidence="3">JCM 18531</strain>
    </source>
</reference>
<dbReference type="EMBL" id="BAABKM010000001">
    <property type="protein sequence ID" value="GAA4690557.1"/>
    <property type="molecule type" value="Genomic_DNA"/>
</dbReference>
<accession>A0ABP8WKF6</accession>
<name>A0ABP8WKF6_9ACTN</name>